<evidence type="ECO:0000256" key="4">
    <source>
        <dbReference type="ARBA" id="ARBA00023242"/>
    </source>
</evidence>
<dbReference type="EMBL" id="JADBJN010000001">
    <property type="protein sequence ID" value="KAG5682106.1"/>
    <property type="molecule type" value="Genomic_DNA"/>
</dbReference>
<sequence length="298" mass="34481">MNSSDINLPQNSLILPSSPVEMCLKSEDDIEENSKDKCYSSTSMKLTFGVERILMKNDNMKTNSSEKFKEKDIRGLFVNSNNQTENCFKMNVLNDHLNYTDLHELNNQVQNYIVKPFPLRFPKNDKGCTEQPLNYFSSNLRKSSLINLSPFAIMDGYSQHQILRPPQMNNSISEKTMVTADFSNKLTSSATCASSKRKRSWSRAVFSNLQRKGLERQFEFQKYITKPDRKKLAARLGLKDSQVKVWFQNRRMKWRSLTRTTNFNDKLGNTTKSTELNVDEQFTSSDEEDAEIDVVTDR</sequence>
<gene>
    <name evidence="10" type="ORF">PVAND_011485</name>
</gene>
<dbReference type="Pfam" id="PF00046">
    <property type="entry name" value="Homeodomain"/>
    <property type="match status" value="1"/>
</dbReference>
<feature type="DNA-binding region" description="Homeobox" evidence="6">
    <location>
        <begin position="199"/>
        <end position="258"/>
    </location>
</feature>
<feature type="domain" description="Homeobox" evidence="9">
    <location>
        <begin position="197"/>
        <end position="257"/>
    </location>
</feature>
<dbReference type="CDD" id="cd00086">
    <property type="entry name" value="homeodomain"/>
    <property type="match status" value="1"/>
</dbReference>
<evidence type="ECO:0000256" key="3">
    <source>
        <dbReference type="ARBA" id="ARBA00023155"/>
    </source>
</evidence>
<accession>A0A9J6CIQ9</accession>
<evidence type="ECO:0000256" key="2">
    <source>
        <dbReference type="ARBA" id="ARBA00023125"/>
    </source>
</evidence>
<dbReference type="SMART" id="SM00389">
    <property type="entry name" value="HOX"/>
    <property type="match status" value="1"/>
</dbReference>
<dbReference type="InterPro" id="IPR009057">
    <property type="entry name" value="Homeodomain-like_sf"/>
</dbReference>
<comment type="caution">
    <text evidence="10">The sequence shown here is derived from an EMBL/GenBank/DDBJ whole genome shotgun (WGS) entry which is preliminary data.</text>
</comment>
<dbReference type="OrthoDB" id="6159439at2759"/>
<evidence type="ECO:0000256" key="6">
    <source>
        <dbReference type="PROSITE-ProRule" id="PRU00108"/>
    </source>
</evidence>
<dbReference type="PROSITE" id="PS00027">
    <property type="entry name" value="HOMEOBOX_1"/>
    <property type="match status" value="1"/>
</dbReference>
<dbReference type="AlphaFoldDB" id="A0A9J6CIQ9"/>
<proteinExistence type="inferred from homology"/>
<organism evidence="10 11">
    <name type="scientific">Polypedilum vanderplanki</name>
    <name type="common">Sleeping chironomid midge</name>
    <dbReference type="NCBI Taxonomy" id="319348"/>
    <lineage>
        <taxon>Eukaryota</taxon>
        <taxon>Metazoa</taxon>
        <taxon>Ecdysozoa</taxon>
        <taxon>Arthropoda</taxon>
        <taxon>Hexapoda</taxon>
        <taxon>Insecta</taxon>
        <taxon>Pterygota</taxon>
        <taxon>Neoptera</taxon>
        <taxon>Endopterygota</taxon>
        <taxon>Diptera</taxon>
        <taxon>Nematocera</taxon>
        <taxon>Chironomoidea</taxon>
        <taxon>Chironomidae</taxon>
        <taxon>Chironominae</taxon>
        <taxon>Polypedilum</taxon>
        <taxon>Polypedilum</taxon>
    </lineage>
</organism>
<feature type="compositionally biased region" description="Acidic residues" evidence="8">
    <location>
        <begin position="285"/>
        <end position="298"/>
    </location>
</feature>
<evidence type="ECO:0000313" key="10">
    <source>
        <dbReference type="EMBL" id="KAG5682106.1"/>
    </source>
</evidence>
<evidence type="ECO:0000256" key="7">
    <source>
        <dbReference type="RuleBase" id="RU000682"/>
    </source>
</evidence>
<keyword evidence="3 6" id="KW-0371">Homeobox</keyword>
<dbReference type="InterPro" id="IPR000047">
    <property type="entry name" value="HTH_motif"/>
</dbReference>
<comment type="subcellular location">
    <subcellularLocation>
        <location evidence="1 6 7">Nucleus</location>
    </subcellularLocation>
</comment>
<dbReference type="SUPFAM" id="SSF46689">
    <property type="entry name" value="Homeodomain-like"/>
    <property type="match status" value="1"/>
</dbReference>
<reference evidence="10" key="1">
    <citation type="submission" date="2021-03" db="EMBL/GenBank/DDBJ databases">
        <title>Chromosome level genome of the anhydrobiotic midge Polypedilum vanderplanki.</title>
        <authorList>
            <person name="Yoshida Y."/>
            <person name="Kikawada T."/>
            <person name="Gusev O."/>
        </authorList>
    </citation>
    <scope>NUCLEOTIDE SEQUENCE</scope>
    <source>
        <strain evidence="10">NIAS01</strain>
        <tissue evidence="10">Whole body or cell culture</tissue>
    </source>
</reference>
<dbReference type="PANTHER" id="PTHR46808">
    <property type="entry name" value="H2.0-LIKE HOMEOBOX PROTEIN"/>
    <property type="match status" value="1"/>
</dbReference>
<dbReference type="Proteomes" id="UP001107558">
    <property type="component" value="Chromosome 1"/>
</dbReference>
<dbReference type="InterPro" id="IPR020479">
    <property type="entry name" value="HD_metazoa"/>
</dbReference>
<evidence type="ECO:0000256" key="1">
    <source>
        <dbReference type="ARBA" id="ARBA00004123"/>
    </source>
</evidence>
<evidence type="ECO:0000256" key="8">
    <source>
        <dbReference type="SAM" id="MobiDB-lite"/>
    </source>
</evidence>
<keyword evidence="4 6" id="KW-0539">Nucleus</keyword>
<name>A0A9J6CIQ9_POLVA</name>
<keyword evidence="2 6" id="KW-0238">DNA-binding</keyword>
<feature type="region of interest" description="Disordered" evidence="8">
    <location>
        <begin position="263"/>
        <end position="298"/>
    </location>
</feature>
<dbReference type="Gene3D" id="1.10.10.60">
    <property type="entry name" value="Homeodomain-like"/>
    <property type="match status" value="1"/>
</dbReference>
<dbReference type="GO" id="GO:0005634">
    <property type="term" value="C:nucleus"/>
    <property type="evidence" value="ECO:0007669"/>
    <property type="project" value="UniProtKB-SubCell"/>
</dbReference>
<evidence type="ECO:0000256" key="5">
    <source>
        <dbReference type="ARBA" id="ARBA00038504"/>
    </source>
</evidence>
<feature type="compositionally biased region" description="Polar residues" evidence="8">
    <location>
        <begin position="263"/>
        <end position="284"/>
    </location>
</feature>
<evidence type="ECO:0000259" key="9">
    <source>
        <dbReference type="PROSITE" id="PS50071"/>
    </source>
</evidence>
<dbReference type="GO" id="GO:0000981">
    <property type="term" value="F:DNA-binding transcription factor activity, RNA polymerase II-specific"/>
    <property type="evidence" value="ECO:0007669"/>
    <property type="project" value="InterPro"/>
</dbReference>
<dbReference type="PROSITE" id="PS50071">
    <property type="entry name" value="HOMEOBOX_2"/>
    <property type="match status" value="1"/>
</dbReference>
<evidence type="ECO:0000313" key="11">
    <source>
        <dbReference type="Proteomes" id="UP001107558"/>
    </source>
</evidence>
<comment type="similarity">
    <text evidence="5">Belongs to the H2.0 homeobox family.</text>
</comment>
<dbReference type="InterPro" id="IPR017970">
    <property type="entry name" value="Homeobox_CS"/>
</dbReference>
<dbReference type="PRINTS" id="PR00031">
    <property type="entry name" value="HTHREPRESSR"/>
</dbReference>
<dbReference type="InterPro" id="IPR001356">
    <property type="entry name" value="HD"/>
</dbReference>
<protein>
    <recommendedName>
        <fullName evidence="9">Homeobox domain-containing protein</fullName>
    </recommendedName>
</protein>
<dbReference type="GO" id="GO:0043565">
    <property type="term" value="F:sequence-specific DNA binding"/>
    <property type="evidence" value="ECO:0007669"/>
    <property type="project" value="TreeGrafter"/>
</dbReference>
<dbReference type="InterPro" id="IPR052497">
    <property type="entry name" value="H2.0_Homeobox_TF"/>
</dbReference>
<dbReference type="PANTHER" id="PTHR46808:SF1">
    <property type="entry name" value="H2.0-LIKE HOMEOBOX PROTEIN"/>
    <property type="match status" value="1"/>
</dbReference>
<dbReference type="PRINTS" id="PR00024">
    <property type="entry name" value="HOMEOBOX"/>
</dbReference>
<keyword evidence="11" id="KW-1185">Reference proteome</keyword>